<keyword evidence="3" id="KW-1185">Reference proteome</keyword>
<dbReference type="Pfam" id="PF00665">
    <property type="entry name" value="rve"/>
    <property type="match status" value="1"/>
</dbReference>
<dbReference type="RefSeq" id="WP_242992279.1">
    <property type="nucleotide sequence ID" value="NZ_QGDS01000002.1"/>
</dbReference>
<organism evidence="2 3">
    <name type="scientific">Faecalicatena contorta</name>
    <dbReference type="NCBI Taxonomy" id="39482"/>
    <lineage>
        <taxon>Bacteria</taxon>
        <taxon>Bacillati</taxon>
        <taxon>Bacillota</taxon>
        <taxon>Clostridia</taxon>
        <taxon>Lachnospirales</taxon>
        <taxon>Lachnospiraceae</taxon>
        <taxon>Faecalicatena</taxon>
    </lineage>
</organism>
<evidence type="ECO:0000259" key="1">
    <source>
        <dbReference type="PROSITE" id="PS50994"/>
    </source>
</evidence>
<dbReference type="EMBL" id="UHJJ01000002">
    <property type="protein sequence ID" value="SUQ13128.1"/>
    <property type="molecule type" value="Genomic_DNA"/>
</dbReference>
<dbReference type="InterPro" id="IPR055247">
    <property type="entry name" value="InsJ-like_HTH"/>
</dbReference>
<dbReference type="Proteomes" id="UP000254051">
    <property type="component" value="Unassembled WGS sequence"/>
</dbReference>
<evidence type="ECO:0000313" key="3">
    <source>
        <dbReference type="Proteomes" id="UP000254051"/>
    </source>
</evidence>
<name>A0A316A1Z7_9FIRM</name>
<evidence type="ECO:0000313" key="2">
    <source>
        <dbReference type="EMBL" id="SUQ13128.1"/>
    </source>
</evidence>
<dbReference type="Pfam" id="PF09299">
    <property type="entry name" value="Mu-transpos_C"/>
    <property type="match status" value="1"/>
</dbReference>
<protein>
    <submittedName>
        <fullName evidence="2">Mu transposase, C-terminal</fullName>
    </submittedName>
</protein>
<dbReference type="InterPro" id="IPR015378">
    <property type="entry name" value="Transposase-like_Mu_C"/>
</dbReference>
<dbReference type="PANTHER" id="PTHR35004">
    <property type="entry name" value="TRANSPOSASE RV3428C-RELATED"/>
    <property type="match status" value="1"/>
</dbReference>
<dbReference type="InterPro" id="IPR001584">
    <property type="entry name" value="Integrase_cat-core"/>
</dbReference>
<dbReference type="InterPro" id="IPR036397">
    <property type="entry name" value="RNaseH_sf"/>
</dbReference>
<sequence length="445" mass="50870">MEKQRIEEIAVNRLKLIAPLTDPVLDKDKRQMLKEKICIQSGLSERTIRRYLNLYAEKGFDGLKPQVPGRGGNSCIPQEVLLEASALRREVPKRSINELIRILEWEGKVEPGTLKRSTLQDQLSYHGYSSRQMQTYAATGTSARRYQKPWRNYLWQSDIKYGIYVGGQPTYMVCFLDDCTRNIMHSQFYSTLDQKIVQDCFRKALLKQGAPDSVYFDNGAQFRTHWMKRACGKLGIRLLYARPYSPEGKGKQERYNQTVDSFLREAQLAKPKDLAALNHLYRVWMEECYLHKGHSALEGKSPYEAYQRDSHELRMLAPETVADAFLSCEKPKIDKCGCISFCGQKYEVELGLSMIHKDVDVVYDPADISRVSIECEGFPSCTAKPLIIGHNTSPKVKLPEHLEKMEPQSSRLLDAASKKNELHQSTRHTAISFTGIDTMKKEGGL</sequence>
<dbReference type="Pfam" id="PF13518">
    <property type="entry name" value="HTH_28"/>
    <property type="match status" value="1"/>
</dbReference>
<accession>A0A316A1Z7</accession>
<dbReference type="GO" id="GO:0003676">
    <property type="term" value="F:nucleic acid binding"/>
    <property type="evidence" value="ECO:0007669"/>
    <property type="project" value="InterPro"/>
</dbReference>
<feature type="domain" description="Integrase catalytic" evidence="1">
    <location>
        <begin position="145"/>
        <end position="310"/>
    </location>
</feature>
<dbReference type="InterPro" id="IPR012337">
    <property type="entry name" value="RNaseH-like_sf"/>
</dbReference>
<dbReference type="PROSITE" id="PS50994">
    <property type="entry name" value="INTEGRASE"/>
    <property type="match status" value="1"/>
</dbReference>
<dbReference type="AlphaFoldDB" id="A0A316A1Z7"/>
<gene>
    <name evidence="2" type="ORF">SAMN05216529_102346</name>
</gene>
<dbReference type="GO" id="GO:0015074">
    <property type="term" value="P:DNA integration"/>
    <property type="evidence" value="ECO:0007669"/>
    <property type="project" value="InterPro"/>
</dbReference>
<proteinExistence type="predicted"/>
<dbReference type="PANTHER" id="PTHR35004:SF6">
    <property type="entry name" value="TRANSPOSASE"/>
    <property type="match status" value="1"/>
</dbReference>
<dbReference type="Gene3D" id="3.30.420.10">
    <property type="entry name" value="Ribonuclease H-like superfamily/Ribonuclease H"/>
    <property type="match status" value="1"/>
</dbReference>
<reference evidence="3" key="1">
    <citation type="submission" date="2017-07" db="EMBL/GenBank/DDBJ databases">
        <authorList>
            <person name="Varghese N."/>
            <person name="Submissions S."/>
        </authorList>
    </citation>
    <scope>NUCLEOTIDE SEQUENCE [LARGE SCALE GENOMIC DNA]</scope>
    <source>
        <strain evidence="3">NLAE-zl-C134</strain>
    </source>
</reference>
<dbReference type="SUPFAM" id="SSF53098">
    <property type="entry name" value="Ribonuclease H-like"/>
    <property type="match status" value="1"/>
</dbReference>